<dbReference type="InterPro" id="IPR018061">
    <property type="entry name" value="Retropepsins"/>
</dbReference>
<dbReference type="GO" id="GO:0004190">
    <property type="term" value="F:aspartic-type endopeptidase activity"/>
    <property type="evidence" value="ECO:0007669"/>
    <property type="project" value="InterPro"/>
</dbReference>
<dbReference type="InterPro" id="IPR001995">
    <property type="entry name" value="Peptidase_A2_cat"/>
</dbReference>
<dbReference type="RefSeq" id="WP_115621855.1">
    <property type="nucleotide sequence ID" value="NZ_UFVR01000004.1"/>
</dbReference>
<reference evidence="3 4" key="1">
    <citation type="submission" date="2018-06" db="EMBL/GenBank/DDBJ databases">
        <authorList>
            <consortium name="Pathogen Informatics"/>
            <person name="Doyle S."/>
        </authorList>
    </citation>
    <scope>NUCLEOTIDE SEQUENCE [LARGE SCALE GENOMIC DNA]</scope>
    <source>
        <strain evidence="3 4">NCTC13532</strain>
    </source>
</reference>
<proteinExistence type="predicted"/>
<evidence type="ECO:0000256" key="1">
    <source>
        <dbReference type="ARBA" id="ARBA00022801"/>
    </source>
</evidence>
<keyword evidence="3" id="KW-0645">Protease</keyword>
<evidence type="ECO:0000259" key="2">
    <source>
        <dbReference type="PROSITE" id="PS50175"/>
    </source>
</evidence>
<dbReference type="EMBL" id="UFVR01000004">
    <property type="protein sequence ID" value="SUX48867.1"/>
    <property type="molecule type" value="Genomic_DNA"/>
</dbReference>
<dbReference type="Proteomes" id="UP000254282">
    <property type="component" value="Unassembled WGS sequence"/>
</dbReference>
<protein>
    <submittedName>
        <fullName evidence="3">Retroviral aspartyl protease</fullName>
    </submittedName>
</protein>
<gene>
    <name evidence="3" type="ORF">NCTC13532_04478</name>
</gene>
<dbReference type="PROSITE" id="PS50175">
    <property type="entry name" value="ASP_PROT_RETROV"/>
    <property type="match status" value="1"/>
</dbReference>
<accession>A0A381FR56</accession>
<sequence>MHKITLLFILVLFFAKSKAQELIIPYEVLDGIPVVKVSVNNKDYQFAFDTGAFKTVINSNVFPNLPISGKIDNVGGIGSVRKSMDQVNFSFSLLNKPFTNKEVIYSDLSILTKASCDNLVLSGIIGRDVMENYIIEINPEIKKIILHNSASFNEDKIQDFTKIRLRKSSDPRVAVKIGKQDRYVLFDTGSYDKLSISDYKLNKYIETVQHTEYKSRGSRYGIHGINNDEDINHLIYNAEVQLGKLNLKNQTVETSKNDFNNMGFTFISQFITYLDLKGKNLYLKQISKNYFGESSLKNLGFYIRYDAEQKKNIIVTLSTKNDKLKLGDNLISINGKTPPANNCNMYSFLKQFFSIPIKIKLERENKIIEIEQTVQDKNF</sequence>
<organism evidence="3 4">
    <name type="scientific">Chryseobacterium indoltheticum</name>
    <dbReference type="NCBI Taxonomy" id="254"/>
    <lineage>
        <taxon>Bacteria</taxon>
        <taxon>Pseudomonadati</taxon>
        <taxon>Bacteroidota</taxon>
        <taxon>Flavobacteriia</taxon>
        <taxon>Flavobacteriales</taxon>
        <taxon>Weeksellaceae</taxon>
        <taxon>Chryseobacterium group</taxon>
        <taxon>Chryseobacterium</taxon>
    </lineage>
</organism>
<dbReference type="InterPro" id="IPR021109">
    <property type="entry name" value="Peptidase_aspartic_dom_sf"/>
</dbReference>
<evidence type="ECO:0000313" key="4">
    <source>
        <dbReference type="Proteomes" id="UP000254282"/>
    </source>
</evidence>
<name>A0A381FR56_9FLAO</name>
<dbReference type="Gene3D" id="2.40.70.10">
    <property type="entry name" value="Acid Proteases"/>
    <property type="match status" value="1"/>
</dbReference>
<evidence type="ECO:0000313" key="3">
    <source>
        <dbReference type="EMBL" id="SUX48867.1"/>
    </source>
</evidence>
<dbReference type="SUPFAM" id="SSF50630">
    <property type="entry name" value="Acid proteases"/>
    <property type="match status" value="1"/>
</dbReference>
<dbReference type="Pfam" id="PF00077">
    <property type="entry name" value="RVP"/>
    <property type="match status" value="1"/>
</dbReference>
<keyword evidence="1" id="KW-0378">Hydrolase</keyword>
<dbReference type="AlphaFoldDB" id="A0A381FR56"/>
<feature type="domain" description="Peptidase A2" evidence="2">
    <location>
        <begin position="44"/>
        <end position="129"/>
    </location>
</feature>
<dbReference type="GO" id="GO:0006508">
    <property type="term" value="P:proteolysis"/>
    <property type="evidence" value="ECO:0007669"/>
    <property type="project" value="UniProtKB-KW"/>
</dbReference>